<gene>
    <name evidence="3" type="ORF">LSAA_2486</name>
</gene>
<dbReference type="AlphaFoldDB" id="A0A7R8CE69"/>
<dbReference type="OrthoDB" id="1043025at2759"/>
<protein>
    <submittedName>
        <fullName evidence="3">MAP3K4</fullName>
        <ecNumber evidence="3">2.7.11.25</ecNumber>
    </submittedName>
</protein>
<dbReference type="Pfam" id="PF19431">
    <property type="entry name" value="MEKK4_N"/>
    <property type="match status" value="1"/>
</dbReference>
<organism evidence="3 4">
    <name type="scientific">Lepeophtheirus salmonis</name>
    <name type="common">Salmon louse</name>
    <name type="synonym">Caligus salmonis</name>
    <dbReference type="NCBI Taxonomy" id="72036"/>
    <lineage>
        <taxon>Eukaryota</taxon>
        <taxon>Metazoa</taxon>
        <taxon>Ecdysozoa</taxon>
        <taxon>Arthropoda</taxon>
        <taxon>Crustacea</taxon>
        <taxon>Multicrustacea</taxon>
        <taxon>Hexanauplia</taxon>
        <taxon>Copepoda</taxon>
        <taxon>Siphonostomatoida</taxon>
        <taxon>Caligidae</taxon>
        <taxon>Lepeophtheirus</taxon>
    </lineage>
</organism>
<dbReference type="EMBL" id="HG994589">
    <property type="protein sequence ID" value="CAF2792806.1"/>
    <property type="molecule type" value="Genomic_DNA"/>
</dbReference>
<accession>A0A7R8CE69</accession>
<name>A0A7R8CE69_LEPSM</name>
<evidence type="ECO:0000313" key="3">
    <source>
        <dbReference type="EMBL" id="CAF2792806.1"/>
    </source>
</evidence>
<evidence type="ECO:0000259" key="2">
    <source>
        <dbReference type="Pfam" id="PF19431"/>
    </source>
</evidence>
<evidence type="ECO:0000313" key="4">
    <source>
        <dbReference type="Proteomes" id="UP000675881"/>
    </source>
</evidence>
<dbReference type="InterPro" id="IPR045801">
    <property type="entry name" value="MEKK4_N"/>
</dbReference>
<feature type="region of interest" description="Disordered" evidence="1">
    <location>
        <begin position="1"/>
        <end position="55"/>
    </location>
</feature>
<evidence type="ECO:0000256" key="1">
    <source>
        <dbReference type="SAM" id="MobiDB-lite"/>
    </source>
</evidence>
<dbReference type="Proteomes" id="UP000675881">
    <property type="component" value="Chromosome 10"/>
</dbReference>
<keyword evidence="3" id="KW-0808">Transferase</keyword>
<keyword evidence="4" id="KW-1185">Reference proteome</keyword>
<sequence length="336" mass="38690">MESDWRERLGLDIDEDLMEETSRISSEGLEGSDHDSAEDELEDDGQFEEYVEFGTTPPRTRVFKNRKWKDNKTYQKEIAIASTSRHSSQLIHKRTSFQTTKQQNENILKRKMSLRGTKIVSLDQGEESDVGSDARTLLKQQRKRNYISREYDRTTKWENINEGYEAVSLGGREPHPISKSSRNRHSFPLQQSDSLPAMVNIGEVLKQQLKVVQTKNRFTSLLSSKPISYSTLHEHTSSASIFTAMLKSSQLTEENLYQNATGDMIWLELQAWFAGRGVYEHDKYITEARLQVKDIIEEIMNFKFVVPRSSCSSLSDLTGDDYYDAVDYLPQTVDES</sequence>
<dbReference type="GO" id="GO:0004709">
    <property type="term" value="F:MAP kinase kinase kinase activity"/>
    <property type="evidence" value="ECO:0007669"/>
    <property type="project" value="UniProtKB-EC"/>
</dbReference>
<feature type="compositionally biased region" description="Acidic residues" evidence="1">
    <location>
        <begin position="36"/>
        <end position="51"/>
    </location>
</feature>
<feature type="domain" description="Mitogen-activated protein kinase kinase kinase N-terminal" evidence="2">
    <location>
        <begin position="138"/>
        <end position="304"/>
    </location>
</feature>
<dbReference type="EC" id="2.7.11.25" evidence="3"/>
<feature type="compositionally biased region" description="Basic and acidic residues" evidence="1">
    <location>
        <begin position="1"/>
        <end position="11"/>
    </location>
</feature>
<reference evidence="3" key="1">
    <citation type="submission" date="2021-02" db="EMBL/GenBank/DDBJ databases">
        <authorList>
            <person name="Bekaert M."/>
        </authorList>
    </citation>
    <scope>NUCLEOTIDE SEQUENCE</scope>
    <source>
        <strain evidence="3">IoA-00</strain>
    </source>
</reference>
<proteinExistence type="predicted"/>